<organism evidence="3 4">
    <name type="scientific">Fusarium tjaetaba</name>
    <dbReference type="NCBI Taxonomy" id="1567544"/>
    <lineage>
        <taxon>Eukaryota</taxon>
        <taxon>Fungi</taxon>
        <taxon>Dikarya</taxon>
        <taxon>Ascomycota</taxon>
        <taxon>Pezizomycotina</taxon>
        <taxon>Sordariomycetes</taxon>
        <taxon>Hypocreomycetidae</taxon>
        <taxon>Hypocreales</taxon>
        <taxon>Nectriaceae</taxon>
        <taxon>Fusarium</taxon>
        <taxon>Fusarium fujikuroi species complex</taxon>
    </lineage>
</organism>
<dbReference type="Proteomes" id="UP000530670">
    <property type="component" value="Unassembled WGS sequence"/>
</dbReference>
<evidence type="ECO:0000256" key="1">
    <source>
        <dbReference type="SAM" id="MobiDB-lite"/>
    </source>
</evidence>
<dbReference type="GeneID" id="59297600"/>
<keyword evidence="4" id="KW-1185">Reference proteome</keyword>
<evidence type="ECO:0000313" key="4">
    <source>
        <dbReference type="Proteomes" id="UP000530670"/>
    </source>
</evidence>
<keyword evidence="2" id="KW-1133">Transmembrane helix</keyword>
<dbReference type="EMBL" id="JAAQRI010000008">
    <property type="protein sequence ID" value="KAF5651376.1"/>
    <property type="molecule type" value="Genomic_DNA"/>
</dbReference>
<proteinExistence type="predicted"/>
<sequence>MTQLPQVDKSAGITSGERSEDNCNESMMASNVMSIVLVALLALLLLPKLKGNAACHNTKPNLTIVSSGIHYAVDFDGKDAPEGIFSSLNGKEVDRRGQSLSNH</sequence>
<gene>
    <name evidence="3" type="ORF">FTJAE_123</name>
</gene>
<keyword evidence="2" id="KW-0472">Membrane</keyword>
<evidence type="ECO:0000256" key="2">
    <source>
        <dbReference type="SAM" id="Phobius"/>
    </source>
</evidence>
<feature type="transmembrane region" description="Helical" evidence="2">
    <location>
        <begin position="28"/>
        <end position="46"/>
    </location>
</feature>
<name>A0A8H5W932_9HYPO</name>
<accession>A0A8H5W932</accession>
<dbReference type="OrthoDB" id="542013at2759"/>
<keyword evidence="2" id="KW-0812">Transmembrane</keyword>
<reference evidence="3 4" key="1">
    <citation type="submission" date="2020-05" db="EMBL/GenBank/DDBJ databases">
        <title>Identification and distribution of gene clusters putatively required for synthesis of sphingolipid metabolism inhibitors in phylogenetically diverse species of the filamentous fungus Fusarium.</title>
        <authorList>
            <person name="Kim H.-S."/>
            <person name="Busman M."/>
            <person name="Brown D.W."/>
            <person name="Divon H."/>
            <person name="Uhlig S."/>
            <person name="Proctor R.H."/>
        </authorList>
    </citation>
    <scope>NUCLEOTIDE SEQUENCE [LARGE SCALE GENOMIC DNA]</scope>
    <source>
        <strain evidence="3 4">NRRL 66243</strain>
    </source>
</reference>
<comment type="caution">
    <text evidence="3">The sequence shown here is derived from an EMBL/GenBank/DDBJ whole genome shotgun (WGS) entry which is preliminary data.</text>
</comment>
<feature type="region of interest" description="Disordered" evidence="1">
    <location>
        <begin position="1"/>
        <end position="24"/>
    </location>
</feature>
<dbReference type="AlphaFoldDB" id="A0A8H5W932"/>
<protein>
    <submittedName>
        <fullName evidence="3">Short-chain dehydrogenase</fullName>
    </submittedName>
</protein>
<dbReference type="RefSeq" id="XP_037212726.1">
    <property type="nucleotide sequence ID" value="XM_037345330.1"/>
</dbReference>
<evidence type="ECO:0000313" key="3">
    <source>
        <dbReference type="EMBL" id="KAF5651376.1"/>
    </source>
</evidence>